<evidence type="ECO:0000313" key="3">
    <source>
        <dbReference type="Proteomes" id="UP000054314"/>
    </source>
</evidence>
<dbReference type="EMBL" id="AXCZ01000116">
    <property type="protein sequence ID" value="KGM11400.1"/>
    <property type="molecule type" value="Genomic_DNA"/>
</dbReference>
<accession>A0A0A0BTW6</accession>
<proteinExistence type="predicted"/>
<evidence type="ECO:0000259" key="1">
    <source>
        <dbReference type="PROSITE" id="PS50943"/>
    </source>
</evidence>
<dbReference type="AlphaFoldDB" id="A0A0A0BTW6"/>
<dbReference type="Gene3D" id="1.10.260.40">
    <property type="entry name" value="lambda repressor-like DNA-binding domains"/>
    <property type="match status" value="1"/>
</dbReference>
<dbReference type="InterPro" id="IPR001387">
    <property type="entry name" value="Cro/C1-type_HTH"/>
</dbReference>
<dbReference type="PROSITE" id="PS50943">
    <property type="entry name" value="HTH_CROC1"/>
    <property type="match status" value="1"/>
</dbReference>
<keyword evidence="3" id="KW-1185">Reference proteome</keyword>
<feature type="domain" description="HTH cro/C1-type" evidence="1">
    <location>
        <begin position="22"/>
        <end position="76"/>
    </location>
</feature>
<dbReference type="SMART" id="SM00530">
    <property type="entry name" value="HTH_XRE"/>
    <property type="match status" value="1"/>
</dbReference>
<organism evidence="2 3">
    <name type="scientific">Cellulomonas bogoriensis 69B4 = DSM 16987</name>
    <dbReference type="NCBI Taxonomy" id="1386082"/>
    <lineage>
        <taxon>Bacteria</taxon>
        <taxon>Bacillati</taxon>
        <taxon>Actinomycetota</taxon>
        <taxon>Actinomycetes</taxon>
        <taxon>Micrococcales</taxon>
        <taxon>Cellulomonadaceae</taxon>
        <taxon>Cellulomonas</taxon>
    </lineage>
</organism>
<dbReference type="Pfam" id="PF01381">
    <property type="entry name" value="HTH_3"/>
    <property type="match status" value="1"/>
</dbReference>
<comment type="caution">
    <text evidence="2">The sequence shown here is derived from an EMBL/GenBank/DDBJ whole genome shotgun (WGS) entry which is preliminary data.</text>
</comment>
<name>A0A0A0BTW6_9CELL</name>
<dbReference type="Proteomes" id="UP000054314">
    <property type="component" value="Unassembled WGS sequence"/>
</dbReference>
<dbReference type="GO" id="GO:0003677">
    <property type="term" value="F:DNA binding"/>
    <property type="evidence" value="ECO:0007669"/>
    <property type="project" value="InterPro"/>
</dbReference>
<dbReference type="OrthoDB" id="4829260at2"/>
<reference evidence="2 3" key="1">
    <citation type="submission" date="2013-08" db="EMBL/GenBank/DDBJ databases">
        <title>Genome sequencing of Cellulomonas bogoriensis 69B4.</title>
        <authorList>
            <person name="Chen F."/>
            <person name="Li Y."/>
            <person name="Wang G."/>
        </authorList>
    </citation>
    <scope>NUCLEOTIDE SEQUENCE [LARGE SCALE GENOMIC DNA]</scope>
    <source>
        <strain evidence="2 3">69B4</strain>
    </source>
</reference>
<sequence length="109" mass="11843">MARVRTYSPATLDATVTLGLLVAAARRERRMTAAELCERVGITRQTLRAIESGAPTVAIGTVFEVATVLAVPLFDRDPVGLATVRARLNERLAVLPQRVRPVAEVDDDF</sequence>
<protein>
    <submittedName>
        <fullName evidence="2">XRE family transcriptional regulator</fullName>
    </submittedName>
</protein>
<dbReference type="SUPFAM" id="SSF47413">
    <property type="entry name" value="lambda repressor-like DNA-binding domains"/>
    <property type="match status" value="1"/>
</dbReference>
<evidence type="ECO:0000313" key="2">
    <source>
        <dbReference type="EMBL" id="KGM11400.1"/>
    </source>
</evidence>
<gene>
    <name evidence="2" type="ORF">N869_03145</name>
</gene>
<dbReference type="RefSeq" id="WP_035061265.1">
    <property type="nucleotide sequence ID" value="NZ_AXCZ01000116.1"/>
</dbReference>
<dbReference type="CDD" id="cd00093">
    <property type="entry name" value="HTH_XRE"/>
    <property type="match status" value="1"/>
</dbReference>
<dbReference type="InterPro" id="IPR010982">
    <property type="entry name" value="Lambda_DNA-bd_dom_sf"/>
</dbReference>